<dbReference type="InterPro" id="IPR001294">
    <property type="entry name" value="Phytochrome"/>
</dbReference>
<evidence type="ECO:0000256" key="10">
    <source>
        <dbReference type="ARBA" id="ARBA00022991"/>
    </source>
</evidence>
<comment type="caution">
    <text evidence="15">The sequence shown here is derived from an EMBL/GenBank/DDBJ whole genome shotgun (WGS) entry which is preliminary data.</text>
</comment>
<feature type="compositionally biased region" description="Polar residues" evidence="12">
    <location>
        <begin position="57"/>
        <end position="75"/>
    </location>
</feature>
<dbReference type="Gene3D" id="3.30.565.10">
    <property type="entry name" value="Histidine kinase-like ATPase, C-terminal domain"/>
    <property type="match status" value="1"/>
</dbReference>
<evidence type="ECO:0000256" key="8">
    <source>
        <dbReference type="ARBA" id="ARBA00022679"/>
    </source>
</evidence>
<evidence type="ECO:0000256" key="6">
    <source>
        <dbReference type="ARBA" id="ARBA00022553"/>
    </source>
</evidence>
<dbReference type="InterPro" id="IPR029016">
    <property type="entry name" value="GAF-like_dom_sf"/>
</dbReference>
<dbReference type="InterPro" id="IPR003018">
    <property type="entry name" value="GAF"/>
</dbReference>
<evidence type="ECO:0000256" key="11">
    <source>
        <dbReference type="ARBA" id="ARBA00023170"/>
    </source>
</evidence>
<evidence type="ECO:0000256" key="3">
    <source>
        <dbReference type="ARBA" id="ARBA00006402"/>
    </source>
</evidence>
<feature type="domain" description="Histidine kinase" evidence="14">
    <location>
        <begin position="594"/>
        <end position="806"/>
    </location>
</feature>
<keyword evidence="8" id="KW-0808">Transferase</keyword>
<feature type="region of interest" description="Disordered" evidence="12">
    <location>
        <begin position="1"/>
        <end position="75"/>
    </location>
</feature>
<dbReference type="InterPro" id="IPR005467">
    <property type="entry name" value="His_kinase_dom"/>
</dbReference>
<name>A0A261R1U7_9BORD</name>
<keyword evidence="10" id="KW-0157">Chromophore</keyword>
<dbReference type="GO" id="GO:0009584">
    <property type="term" value="P:detection of visible light"/>
    <property type="evidence" value="ECO:0007669"/>
    <property type="project" value="InterPro"/>
</dbReference>
<dbReference type="Pfam" id="PF00360">
    <property type="entry name" value="PHY"/>
    <property type="match status" value="1"/>
</dbReference>
<accession>A0A261R1U7</accession>
<dbReference type="SUPFAM" id="SSF55781">
    <property type="entry name" value="GAF domain-like"/>
    <property type="match status" value="2"/>
</dbReference>
<dbReference type="InterPro" id="IPR043150">
    <property type="entry name" value="Phytochrome_PHY_sf"/>
</dbReference>
<evidence type="ECO:0000259" key="14">
    <source>
        <dbReference type="PROSITE" id="PS50109"/>
    </source>
</evidence>
<protein>
    <recommendedName>
        <fullName evidence="4">histidine kinase</fullName>
        <ecNumber evidence="4">2.7.13.3</ecNumber>
    </recommendedName>
</protein>
<dbReference type="GO" id="GO:0030295">
    <property type="term" value="F:protein kinase activator activity"/>
    <property type="evidence" value="ECO:0007669"/>
    <property type="project" value="TreeGrafter"/>
</dbReference>
<dbReference type="Gene3D" id="1.10.287.130">
    <property type="match status" value="1"/>
</dbReference>
<comment type="subcellular location">
    <subcellularLocation>
        <location evidence="2">Cell inner membrane</location>
        <topology evidence="2">Multi-pass membrane protein</topology>
    </subcellularLocation>
</comment>
<evidence type="ECO:0000256" key="2">
    <source>
        <dbReference type="ARBA" id="ARBA00004429"/>
    </source>
</evidence>
<dbReference type="OrthoDB" id="9808408at2"/>
<dbReference type="AlphaFoldDB" id="A0A261R1U7"/>
<proteinExistence type="inferred from homology"/>
<keyword evidence="6" id="KW-0597">Phosphoprotein</keyword>
<dbReference type="PRINTS" id="PR01033">
    <property type="entry name" value="PHYTOCHROME"/>
</dbReference>
<evidence type="ECO:0000256" key="4">
    <source>
        <dbReference type="ARBA" id="ARBA00012438"/>
    </source>
</evidence>
<dbReference type="SMART" id="SM00387">
    <property type="entry name" value="HATPase_c"/>
    <property type="match status" value="1"/>
</dbReference>
<organism evidence="15 16">
    <name type="scientific">Bordetella genomosp. 9</name>
    <dbReference type="NCBI Taxonomy" id="1416803"/>
    <lineage>
        <taxon>Bacteria</taxon>
        <taxon>Pseudomonadati</taxon>
        <taxon>Pseudomonadota</taxon>
        <taxon>Betaproteobacteria</taxon>
        <taxon>Burkholderiales</taxon>
        <taxon>Alcaligenaceae</taxon>
        <taxon>Bordetella</taxon>
    </lineage>
</organism>
<dbReference type="Pfam" id="PF02518">
    <property type="entry name" value="HATPase_c"/>
    <property type="match status" value="1"/>
</dbReference>
<keyword evidence="11" id="KW-0675">Receptor</keyword>
<dbReference type="GO" id="GO:0000155">
    <property type="term" value="F:phosphorelay sensor kinase activity"/>
    <property type="evidence" value="ECO:0007669"/>
    <property type="project" value="InterPro"/>
</dbReference>
<dbReference type="InterPro" id="IPR003661">
    <property type="entry name" value="HisK_dim/P_dom"/>
</dbReference>
<evidence type="ECO:0000259" key="13">
    <source>
        <dbReference type="PROSITE" id="PS50046"/>
    </source>
</evidence>
<evidence type="ECO:0000256" key="5">
    <source>
        <dbReference type="ARBA" id="ARBA00022543"/>
    </source>
</evidence>
<evidence type="ECO:0000313" key="15">
    <source>
        <dbReference type="EMBL" id="OZI18632.1"/>
    </source>
</evidence>
<gene>
    <name evidence="15" type="ORF">CAL26_13040</name>
</gene>
<dbReference type="PANTHER" id="PTHR42878">
    <property type="entry name" value="TWO-COMPONENT HISTIDINE KINASE"/>
    <property type="match status" value="1"/>
</dbReference>
<dbReference type="EC" id="2.7.13.3" evidence="4"/>
<evidence type="ECO:0000256" key="9">
    <source>
        <dbReference type="ARBA" id="ARBA00022777"/>
    </source>
</evidence>
<evidence type="ECO:0000256" key="12">
    <source>
        <dbReference type="SAM" id="MobiDB-lite"/>
    </source>
</evidence>
<dbReference type="Gene3D" id="3.30.450.40">
    <property type="match status" value="1"/>
</dbReference>
<dbReference type="Pfam" id="PF08446">
    <property type="entry name" value="PAS_2"/>
    <property type="match status" value="1"/>
</dbReference>
<keyword evidence="16" id="KW-1185">Reference proteome</keyword>
<dbReference type="Pfam" id="PF01590">
    <property type="entry name" value="GAF"/>
    <property type="match status" value="1"/>
</dbReference>
<dbReference type="PROSITE" id="PS50046">
    <property type="entry name" value="PHYTOCHROME_2"/>
    <property type="match status" value="1"/>
</dbReference>
<sequence>MDGTIKQGPRARNLLTKHPSFFLSPRHGKPRATGPARWRKRHAASAILAPCQPAPSHPTQRSDLVPQEESQASSTQWDLDRCAQEPIRIPGAVQPYAALLLLSADTLEVLTRSANVVDVLGTDVPPGRPLQQVINKTALNELMQALQTWKGDEDATLSAAMYLGDRCIHVSGARTPQGLLVELEPDRIEQSVTLDALYPRLRTLLDEIQPAGQPEPILQRAVEEVRRLTGFDRALAYRFDSDGHGTVVAEDGNGALPSYLGHRFPASDIPPQARALYCQNRVRLIPDANYQPVALEPALLGPTREPVDLTAANWRSVSPVHLEYMRNMGTGSSMSVSVVIDGDLWGLISCHGKEARLVGPQIRAACEFLGRIVAHHIGSHERIAEHAHRIELKKIEIELVELLSRTDTLLDGYLERSPAWTRLLGAHGAALVWQDEVHTMGNTPSKAQILKIADWLHANDVEQSYHTDRLPLVWPEAVAFAEVASGLAAASISSLRTGYLMWFRPEVIRTVQWRGDPRKPVDPASGRLHPRKSFELWQEELRGRATPWRQSEIDALSDFRTVVVNLILKRAEERAELSEQLERSNVELESFSYSVSHDLRAPFRHIAGFAELLKQRETGLDATSSRYIENIMRAAVMAGRLVDDLLRFSHLGRAALNSSELNMNKLVAEVRQAVELTLPDRKVQWRIDDLPKSWGDPQYIRQVWYNLLENAVKYSSNQPESIVTVGGQNCGTFTLFTVADNGVGFDMAYAGKLFGVFQRLHRLEDFDGTGIGLALCKRIIEKHGGWIKGEGVVDQGAKFSFALPNA</sequence>
<dbReference type="EMBL" id="NEVJ01000003">
    <property type="protein sequence ID" value="OZI18632.1"/>
    <property type="molecule type" value="Genomic_DNA"/>
</dbReference>
<keyword evidence="7" id="KW-0716">Sensory transduction</keyword>
<dbReference type="PROSITE" id="PS50109">
    <property type="entry name" value="HIS_KIN"/>
    <property type="match status" value="1"/>
</dbReference>
<evidence type="ECO:0000256" key="7">
    <source>
        <dbReference type="ARBA" id="ARBA00022606"/>
    </source>
</evidence>
<dbReference type="GO" id="GO:0000156">
    <property type="term" value="F:phosphorelay response regulator activity"/>
    <property type="evidence" value="ECO:0007669"/>
    <property type="project" value="TreeGrafter"/>
</dbReference>
<dbReference type="FunFam" id="3.30.565.10:FF:000006">
    <property type="entry name" value="Sensor histidine kinase WalK"/>
    <property type="match status" value="1"/>
</dbReference>
<dbReference type="InterPro" id="IPR003594">
    <property type="entry name" value="HATPase_dom"/>
</dbReference>
<comment type="similarity">
    <text evidence="3">In the N-terminal section; belongs to the phytochrome family.</text>
</comment>
<keyword evidence="5" id="KW-0600">Photoreceptor protein</keyword>
<dbReference type="InterPro" id="IPR016132">
    <property type="entry name" value="Phyto_chromo_attachment"/>
</dbReference>
<evidence type="ECO:0000313" key="16">
    <source>
        <dbReference type="Proteomes" id="UP000216857"/>
    </source>
</evidence>
<dbReference type="Gene3D" id="3.30.450.20">
    <property type="entry name" value="PAS domain"/>
    <property type="match status" value="1"/>
</dbReference>
<dbReference type="InterPro" id="IPR035965">
    <property type="entry name" value="PAS-like_dom_sf"/>
</dbReference>
<dbReference type="SMART" id="SM00065">
    <property type="entry name" value="GAF"/>
    <property type="match status" value="1"/>
</dbReference>
<keyword evidence="9" id="KW-0418">Kinase</keyword>
<dbReference type="STRING" id="1416803.CAL13_11435"/>
<dbReference type="SUPFAM" id="SSF55785">
    <property type="entry name" value="PYP-like sensor domain (PAS domain)"/>
    <property type="match status" value="1"/>
</dbReference>
<dbReference type="SUPFAM" id="SSF47384">
    <property type="entry name" value="Homodimeric domain of signal transducing histidine kinase"/>
    <property type="match status" value="1"/>
</dbReference>
<dbReference type="CDD" id="cd00082">
    <property type="entry name" value="HisKA"/>
    <property type="match status" value="1"/>
</dbReference>
<dbReference type="InterPro" id="IPR036890">
    <property type="entry name" value="HATPase_C_sf"/>
</dbReference>
<reference evidence="15" key="1">
    <citation type="submission" date="2017-05" db="EMBL/GenBank/DDBJ databases">
        <title>Complete and WGS of Bordetella genogroups.</title>
        <authorList>
            <person name="Spilker T."/>
            <person name="Lipuma J."/>
        </authorList>
    </citation>
    <scope>NUCLEOTIDE SEQUENCE</scope>
    <source>
        <strain evidence="15">AU21707</strain>
    </source>
</reference>
<dbReference type="SMART" id="SM00388">
    <property type="entry name" value="HisKA"/>
    <property type="match status" value="1"/>
</dbReference>
<evidence type="ECO:0000256" key="1">
    <source>
        <dbReference type="ARBA" id="ARBA00000085"/>
    </source>
</evidence>
<dbReference type="SUPFAM" id="SSF55874">
    <property type="entry name" value="ATPase domain of HSP90 chaperone/DNA topoisomerase II/histidine kinase"/>
    <property type="match status" value="1"/>
</dbReference>
<dbReference type="GO" id="GO:0005886">
    <property type="term" value="C:plasma membrane"/>
    <property type="evidence" value="ECO:0007669"/>
    <property type="project" value="UniProtKB-SubCell"/>
</dbReference>
<dbReference type="Proteomes" id="UP000216857">
    <property type="component" value="Unassembled WGS sequence"/>
</dbReference>
<dbReference type="GO" id="GO:0009881">
    <property type="term" value="F:photoreceptor activity"/>
    <property type="evidence" value="ECO:0007669"/>
    <property type="project" value="UniProtKB-KW"/>
</dbReference>
<dbReference type="GO" id="GO:0006355">
    <property type="term" value="P:regulation of DNA-templated transcription"/>
    <property type="evidence" value="ECO:0007669"/>
    <property type="project" value="InterPro"/>
</dbReference>
<dbReference type="PANTHER" id="PTHR42878:SF15">
    <property type="entry name" value="BACTERIOPHYTOCHROME"/>
    <property type="match status" value="1"/>
</dbReference>
<dbReference type="Gene3D" id="3.30.450.270">
    <property type="match status" value="1"/>
</dbReference>
<dbReference type="InterPro" id="IPR050351">
    <property type="entry name" value="BphY/WalK/GraS-like"/>
</dbReference>
<comment type="catalytic activity">
    <reaction evidence="1">
        <text>ATP + protein L-histidine = ADP + protein N-phospho-L-histidine.</text>
        <dbReference type="EC" id="2.7.13.3"/>
    </reaction>
</comment>
<dbReference type="GO" id="GO:0007234">
    <property type="term" value="P:osmosensory signaling via phosphorelay pathway"/>
    <property type="evidence" value="ECO:0007669"/>
    <property type="project" value="TreeGrafter"/>
</dbReference>
<dbReference type="Pfam" id="PF00512">
    <property type="entry name" value="HisKA"/>
    <property type="match status" value="1"/>
</dbReference>
<dbReference type="InterPro" id="IPR013654">
    <property type="entry name" value="PAS_2"/>
</dbReference>
<feature type="domain" description="Phytochrome chromophore attachment site" evidence="13">
    <location>
        <begin position="213"/>
        <end position="371"/>
    </location>
</feature>
<dbReference type="InterPro" id="IPR013515">
    <property type="entry name" value="Phytochrome_cen-reg"/>
</dbReference>
<dbReference type="InterPro" id="IPR036097">
    <property type="entry name" value="HisK_dim/P_sf"/>
</dbReference>